<dbReference type="Gene3D" id="1.10.442.10">
    <property type="entry name" value="Cytochrome c oxidase subunit IV"/>
    <property type="match status" value="1"/>
</dbReference>
<feature type="domain" description="OST48 N-terminal" evidence="14">
    <location>
        <begin position="203"/>
        <end position="454"/>
    </location>
</feature>
<name>A0AAF5DIR6_STRER</name>
<keyword evidence="9 13" id="KW-0256">Endoplasmic reticulum</keyword>
<evidence type="ECO:0000256" key="9">
    <source>
        <dbReference type="ARBA" id="ARBA00022824"/>
    </source>
</evidence>
<dbReference type="SUPFAM" id="SSF81406">
    <property type="entry name" value="Mitochondrial cytochrome c oxidase subunit IV"/>
    <property type="match status" value="1"/>
</dbReference>
<dbReference type="PANTHER" id="PTHR10830:SF0">
    <property type="entry name" value="DOLICHYL-DIPHOSPHOOLIGOSACCHARIDE--PROTEIN GLYCOSYLTRANSFERASE 48 KDA SUBUNIT"/>
    <property type="match status" value="1"/>
</dbReference>
<proteinExistence type="inferred from homology"/>
<feature type="transmembrane region" description="Helical" evidence="13">
    <location>
        <begin position="581"/>
        <end position="603"/>
    </location>
</feature>
<comment type="pathway">
    <text evidence="3 13">Protein modification; protein glycosylation.</text>
</comment>
<evidence type="ECO:0000256" key="13">
    <source>
        <dbReference type="RuleBase" id="RU361142"/>
    </source>
</evidence>
<organism evidence="16 17">
    <name type="scientific">Strongyloides stercoralis</name>
    <name type="common">Threadworm</name>
    <dbReference type="NCBI Taxonomy" id="6248"/>
    <lineage>
        <taxon>Eukaryota</taxon>
        <taxon>Metazoa</taxon>
        <taxon>Ecdysozoa</taxon>
        <taxon>Nematoda</taxon>
        <taxon>Chromadorea</taxon>
        <taxon>Rhabditida</taxon>
        <taxon>Tylenchina</taxon>
        <taxon>Panagrolaimomorpha</taxon>
        <taxon>Strongyloidoidea</taxon>
        <taxon>Strongyloididae</taxon>
        <taxon>Strongyloides</taxon>
    </lineage>
</organism>
<dbReference type="GO" id="GO:0045277">
    <property type="term" value="C:respiratory chain complex IV"/>
    <property type="evidence" value="ECO:0007669"/>
    <property type="project" value="InterPro"/>
</dbReference>
<dbReference type="InterPro" id="IPR055457">
    <property type="entry name" value="OST48_N"/>
</dbReference>
<evidence type="ECO:0000256" key="4">
    <source>
        <dbReference type="ARBA" id="ARBA00008135"/>
    </source>
</evidence>
<dbReference type="InterPro" id="IPR004203">
    <property type="entry name" value="Cyt_c_oxidase_su4_fam"/>
</dbReference>
<sequence>MSLSRSLQVIRTNNLAVVIRSIHLSRPVNAGAECAWGLEKAAGREVVGYGCSGDEVYQDRLDYWYPSIRFRKEDSVIAPIRQKELGDWKTLSNEEKKLLYRYSFKQTLAEFEAPTGYWKVVLAIVFSVMSLSTLYSVFLVKKCLQQTPPTFDNEYKEASVERMLVLEKEMSLTTTLQLTTHSIFVECQCSITINFVNNYFPEILVLIDDVITRETHSIFLDSLKARGHSLVIRFADDATLSLFKFGKRIYDDVFIFAPSVHKFGGAINAEQVNQFVDDGGNLLVTGASNIGDAIREIAVEFGYEFDLSKTSVVDHFNYDTVLDNGHHNTIVINKEQMTKSKIIVGDIDKNGPLLFKGVGLLSHKGNNLILDIINGYQTSYSYNPNSKTGKPSIAGKDLVLVGGVQGRNNARAVFIGSLDMFSNDFFNSPVQSSSGVKGQISGNKNFAIQLSKWILQENGVLRVVSVKHNVVGEREPPEMYTIMDNIEYKIKIEEKKEGKWIPFTPLDVQLEFVRIDPFIRKTLDKKGDILWTTFKCPNVNGVYKFKVDYHRRGYSHLTNIITIPVRPFAHTQYERFIRTAYPYYAGAFSMMGGFVAFCIFFLYSKESAPVTVEKKTN</sequence>
<keyword evidence="7 13" id="KW-0812">Transmembrane</keyword>
<dbReference type="WBParaSite" id="TCONS_00011939.p1">
    <property type="protein sequence ID" value="TCONS_00011939.p1"/>
    <property type="gene ID" value="XLOC_007035"/>
</dbReference>
<dbReference type="GO" id="GO:0006123">
    <property type="term" value="P:mitochondrial electron transport, cytochrome c to oxygen"/>
    <property type="evidence" value="ECO:0007669"/>
    <property type="project" value="InterPro"/>
</dbReference>
<dbReference type="InterPro" id="IPR036639">
    <property type="entry name" value="Cyt_c_oxidase_su4_sf"/>
</dbReference>
<evidence type="ECO:0000256" key="12">
    <source>
        <dbReference type="ARBA" id="ARBA00023136"/>
    </source>
</evidence>
<dbReference type="GO" id="GO:0018279">
    <property type="term" value="P:protein N-linked glycosylation via asparagine"/>
    <property type="evidence" value="ECO:0007669"/>
    <property type="project" value="UniProtKB-UniRule"/>
</dbReference>
<dbReference type="Pfam" id="PF02936">
    <property type="entry name" value="COX4"/>
    <property type="match status" value="1"/>
</dbReference>
<keyword evidence="16" id="KW-1185">Reference proteome</keyword>
<evidence type="ECO:0000256" key="5">
    <source>
        <dbReference type="ARBA" id="ARBA00008743"/>
    </source>
</evidence>
<evidence type="ECO:0000256" key="1">
    <source>
        <dbReference type="ARBA" id="ARBA00004115"/>
    </source>
</evidence>
<evidence type="ECO:0000256" key="2">
    <source>
        <dbReference type="ARBA" id="ARBA00004434"/>
    </source>
</evidence>
<dbReference type="Pfam" id="PF23358">
    <property type="entry name" value="OST48_MD"/>
    <property type="match status" value="1"/>
</dbReference>
<comment type="function">
    <text evidence="13">Subunit of the oligosaccharyl transferase (OST) complex that catalyzes the initial transfer of a defined glycan (Glc(3)Man(9)GlcNAc(2) in eukaryotes) from the lipid carrier dolichol-pyrophosphate to an asparagine residue within an Asn-X-Ser/Thr consensus motif in nascent polypeptide chains, the first step in protein N-glycosylation. N-glycosylation occurs cotranslationally and the complex associates with the Sec61 complex at the channel-forming translocon complex that mediates protein translocation across the endoplasmic reticulum (ER).</text>
</comment>
<evidence type="ECO:0000256" key="8">
    <source>
        <dbReference type="ARBA" id="ARBA00022792"/>
    </source>
</evidence>
<keyword evidence="11" id="KW-0496">Mitochondrion</keyword>
<comment type="subunit">
    <text evidence="13">Component of the oligosaccharyltransferase (OST) complex.</text>
</comment>
<evidence type="ECO:0000256" key="6">
    <source>
        <dbReference type="ARBA" id="ARBA00013350"/>
    </source>
</evidence>
<comment type="similarity">
    <text evidence="4">Belongs to the cytochrome c oxidase IV family.</text>
</comment>
<dbReference type="Pfam" id="PF03345">
    <property type="entry name" value="OST48_N"/>
    <property type="match status" value="1"/>
</dbReference>
<evidence type="ECO:0000259" key="14">
    <source>
        <dbReference type="Pfam" id="PF03345"/>
    </source>
</evidence>
<accession>A0AAF5DIR6</accession>
<evidence type="ECO:0000259" key="15">
    <source>
        <dbReference type="Pfam" id="PF23358"/>
    </source>
</evidence>
<feature type="domain" description="OST48 middle" evidence="15">
    <location>
        <begin position="468"/>
        <end position="605"/>
    </location>
</feature>
<comment type="subcellular location">
    <subcellularLocation>
        <location evidence="1 13">Endoplasmic reticulum membrane</location>
        <topology evidence="1 13">Single-pass type I membrane protein</topology>
    </subcellularLocation>
    <subcellularLocation>
        <location evidence="2">Mitochondrion inner membrane</location>
        <topology evidence="2">Single-pass membrane protein</topology>
    </subcellularLocation>
</comment>
<dbReference type="CDD" id="cd00922">
    <property type="entry name" value="Cyt_c_Oxidase_IV"/>
    <property type="match status" value="1"/>
</dbReference>
<evidence type="ECO:0000256" key="11">
    <source>
        <dbReference type="ARBA" id="ARBA00023128"/>
    </source>
</evidence>
<dbReference type="InterPro" id="IPR055459">
    <property type="entry name" value="OST48_MD"/>
</dbReference>
<dbReference type="AlphaFoldDB" id="A0AAF5DIR6"/>
<evidence type="ECO:0000313" key="16">
    <source>
        <dbReference type="Proteomes" id="UP000035681"/>
    </source>
</evidence>
<protein>
    <recommendedName>
        <fullName evidence="6 13">Dolichyl-diphosphooligosaccharide--protein glycosyltransferase 48 kDa subunit</fullName>
        <shortName evidence="13">Oligosaccharyl transferase 48 kDa subunit</shortName>
    </recommendedName>
</protein>
<dbReference type="GO" id="GO:0008250">
    <property type="term" value="C:oligosaccharyltransferase complex"/>
    <property type="evidence" value="ECO:0007669"/>
    <property type="project" value="TreeGrafter"/>
</dbReference>
<dbReference type="PANTHER" id="PTHR10830">
    <property type="entry name" value="DOLICHYL-DIPHOSPHOOLIGOSACCHARIDE--PROTEIN GLYCOSYLTRANSFERASE 48 KDA SUBUNIT"/>
    <property type="match status" value="1"/>
</dbReference>
<comment type="similarity">
    <text evidence="5 13">Belongs to the DDOST 48 kDa subunit family.</text>
</comment>
<evidence type="ECO:0000313" key="17">
    <source>
        <dbReference type="WBParaSite" id="TCONS_00011939.p1"/>
    </source>
</evidence>
<keyword evidence="10 13" id="KW-1133">Transmembrane helix</keyword>
<reference evidence="17" key="1">
    <citation type="submission" date="2024-02" db="UniProtKB">
        <authorList>
            <consortium name="WormBaseParasite"/>
        </authorList>
    </citation>
    <scope>IDENTIFICATION</scope>
</reference>
<dbReference type="InterPro" id="IPR005013">
    <property type="entry name" value="DDOST_48_kDa_subunit"/>
</dbReference>
<evidence type="ECO:0000256" key="7">
    <source>
        <dbReference type="ARBA" id="ARBA00022692"/>
    </source>
</evidence>
<keyword evidence="12 13" id="KW-0472">Membrane</keyword>
<dbReference type="Proteomes" id="UP000035681">
    <property type="component" value="Unplaced"/>
</dbReference>
<keyword evidence="8" id="KW-0999">Mitochondrion inner membrane</keyword>
<evidence type="ECO:0000256" key="10">
    <source>
        <dbReference type="ARBA" id="ARBA00022989"/>
    </source>
</evidence>
<dbReference type="FunFam" id="1.10.442.10:FF:000001">
    <property type="entry name" value="Cytochrome c oxidase subunit 4 isoform 1"/>
    <property type="match status" value="1"/>
</dbReference>
<dbReference type="GO" id="GO:0005743">
    <property type="term" value="C:mitochondrial inner membrane"/>
    <property type="evidence" value="ECO:0007669"/>
    <property type="project" value="UniProtKB-SubCell"/>
</dbReference>
<evidence type="ECO:0000256" key="3">
    <source>
        <dbReference type="ARBA" id="ARBA00004922"/>
    </source>
</evidence>